<organism evidence="2 3">
    <name type="scientific">Candidatus Scatocola faecipullorum</name>
    <dbReference type="NCBI Taxonomy" id="2840917"/>
    <lineage>
        <taxon>Bacteria</taxon>
        <taxon>Pseudomonadati</taxon>
        <taxon>Pseudomonadota</taxon>
        <taxon>Alphaproteobacteria</taxon>
        <taxon>Rhodospirillales</taxon>
        <taxon>Rhodospirillaceae</taxon>
        <taxon>Rhodospirillaceae incertae sedis</taxon>
        <taxon>Candidatus Scatocola</taxon>
    </lineage>
</organism>
<evidence type="ECO:0000256" key="1">
    <source>
        <dbReference type="SAM" id="Phobius"/>
    </source>
</evidence>
<dbReference type="AlphaFoldDB" id="A0A9D1M5M8"/>
<feature type="transmembrane region" description="Helical" evidence="1">
    <location>
        <begin position="149"/>
        <end position="167"/>
    </location>
</feature>
<keyword evidence="1" id="KW-0812">Transmembrane</keyword>
<proteinExistence type="predicted"/>
<reference evidence="2" key="1">
    <citation type="submission" date="2020-10" db="EMBL/GenBank/DDBJ databases">
        <authorList>
            <person name="Gilroy R."/>
        </authorList>
    </citation>
    <scope>NUCLEOTIDE SEQUENCE</scope>
    <source>
        <strain evidence="2">ChiW3-316</strain>
    </source>
</reference>
<gene>
    <name evidence="2" type="ORF">IAD20_07995</name>
</gene>
<dbReference type="EMBL" id="DVNC01000053">
    <property type="protein sequence ID" value="HIU54002.1"/>
    <property type="molecule type" value="Genomic_DNA"/>
</dbReference>
<accession>A0A9D1M5M8</accession>
<name>A0A9D1M5M8_9PROT</name>
<evidence type="ECO:0000313" key="3">
    <source>
        <dbReference type="Proteomes" id="UP000824107"/>
    </source>
</evidence>
<evidence type="ECO:0000313" key="2">
    <source>
        <dbReference type="EMBL" id="HIU54002.1"/>
    </source>
</evidence>
<sequence>MVKIIHFEVYADRGDGWKLVDQFSSDQRQEAVNLAKELEEDNRVAVKIIREIFDVQDNTYQESVEYISGLGRKKRHQRSSEKFSTSYGGEYNVEYEKPEDDKPAANTMVGALIKLVAIIFLCLAMANLLVSLLEPVIETFIPEDRRKTVLFFVFFIIFMIITIPLILKKVPWSAFYAHTERKKVINESRFFNKAEAIIRRYNLNDEYEEAIAPIYPEAPLEHKRYIIEFLTQILGSLDANTSLHDSFTRLGIKLVVYGGCLELSRYCGLIISEANSLLYESFKILDGDNPDLQAFYEAKRSYKDNKVAIFLTGVGAYLMAQVIKDEKMDAYILKATVKKWLELNKQPEPLPDTPEEEKPVLQEKDVMFKCIASIRTSINFYDDEKEVSAENTSVVHGEIRNIIANLVAKLEGENVIESGEITSIQFKKLNNAVKFVIDFLTDVENYKEQSSEEGLILDNKCCVLDMPTEDEPNLNPFLADVFEQTYNNEIIVNDIIKDELTDSKYEFDFLGEKKLSRTGKTAALYKLVY</sequence>
<reference evidence="2" key="2">
    <citation type="journal article" date="2021" name="PeerJ">
        <title>Extensive microbial diversity within the chicken gut microbiome revealed by metagenomics and culture.</title>
        <authorList>
            <person name="Gilroy R."/>
            <person name="Ravi A."/>
            <person name="Getino M."/>
            <person name="Pursley I."/>
            <person name="Horton D.L."/>
            <person name="Alikhan N.F."/>
            <person name="Baker D."/>
            <person name="Gharbi K."/>
            <person name="Hall N."/>
            <person name="Watson M."/>
            <person name="Adriaenssens E.M."/>
            <person name="Foster-Nyarko E."/>
            <person name="Jarju S."/>
            <person name="Secka A."/>
            <person name="Antonio M."/>
            <person name="Oren A."/>
            <person name="Chaudhuri R.R."/>
            <person name="La Ragione R."/>
            <person name="Hildebrand F."/>
            <person name="Pallen M.J."/>
        </authorList>
    </citation>
    <scope>NUCLEOTIDE SEQUENCE</scope>
    <source>
        <strain evidence="2">ChiW3-316</strain>
    </source>
</reference>
<protein>
    <submittedName>
        <fullName evidence="2">Uncharacterized protein</fullName>
    </submittedName>
</protein>
<comment type="caution">
    <text evidence="2">The sequence shown here is derived from an EMBL/GenBank/DDBJ whole genome shotgun (WGS) entry which is preliminary data.</text>
</comment>
<keyword evidence="1" id="KW-1133">Transmembrane helix</keyword>
<dbReference type="Proteomes" id="UP000824107">
    <property type="component" value="Unassembled WGS sequence"/>
</dbReference>
<feature type="transmembrane region" description="Helical" evidence="1">
    <location>
        <begin position="111"/>
        <end position="129"/>
    </location>
</feature>
<keyword evidence="1" id="KW-0472">Membrane</keyword>